<proteinExistence type="predicted"/>
<accession>A0A1Q2CDY2</accession>
<dbReference type="InterPro" id="IPR019639">
    <property type="entry name" value="DUF2505"/>
</dbReference>
<sequence length="156" mass="17435">MKLDYKQTYPAEPARVVELLRNEDFISDVARHAGATEHRVEVRADATLLSMRMPVPEKLTKFVGETIQLNQTFRFTDPGPDGVAHGTVDVDVPGMPVDVDARGVLRPEGDRTIGHYTGDVKVKIPLIGKKVEAQVEPFIREAFDGIERRAADWLTR</sequence>
<gene>
    <name evidence="1" type="ORF">RPIT_05395</name>
</gene>
<dbReference type="AlphaFoldDB" id="A0A1Q2CDY2"/>
<name>A0A1Q2CDY2_9ACTN</name>
<dbReference type="Pfam" id="PF10698">
    <property type="entry name" value="DUF2505"/>
    <property type="match status" value="1"/>
</dbReference>
<dbReference type="EMBL" id="CP019605">
    <property type="protein sequence ID" value="AQP44316.1"/>
    <property type="molecule type" value="Genomic_DNA"/>
</dbReference>
<dbReference type="Proteomes" id="UP000188324">
    <property type="component" value="Chromosome"/>
</dbReference>
<organism evidence="1 2">
    <name type="scientific">Tessaracoccus flavus</name>
    <dbReference type="NCBI Taxonomy" id="1610493"/>
    <lineage>
        <taxon>Bacteria</taxon>
        <taxon>Bacillati</taxon>
        <taxon>Actinomycetota</taxon>
        <taxon>Actinomycetes</taxon>
        <taxon>Propionibacteriales</taxon>
        <taxon>Propionibacteriaceae</taxon>
        <taxon>Tessaracoccus</taxon>
    </lineage>
</organism>
<evidence type="ECO:0000313" key="2">
    <source>
        <dbReference type="Proteomes" id="UP000188324"/>
    </source>
</evidence>
<dbReference type="OrthoDB" id="3266819at2"/>
<evidence type="ECO:0000313" key="1">
    <source>
        <dbReference type="EMBL" id="AQP44316.1"/>
    </source>
</evidence>
<dbReference type="STRING" id="1610493.RPIT_05395"/>
<dbReference type="RefSeq" id="WP_077341353.1">
    <property type="nucleotide sequence ID" value="NZ_CP019605.1"/>
</dbReference>
<reference evidence="1 2" key="1">
    <citation type="journal article" date="2016" name="Int. J. Syst. Evol. Microbiol.">
        <title>Tessaracoccus flavus sp. nov., isolated from the drainage system of a lindane-producing factory.</title>
        <authorList>
            <person name="Kumari R."/>
            <person name="Singh P."/>
            <person name="Schumann P."/>
            <person name="Lal R."/>
        </authorList>
    </citation>
    <scope>NUCLEOTIDE SEQUENCE [LARGE SCALE GENOMIC DNA]</scope>
    <source>
        <strain evidence="1 2">RP1T</strain>
    </source>
</reference>
<dbReference type="SUPFAM" id="SSF55961">
    <property type="entry name" value="Bet v1-like"/>
    <property type="match status" value="1"/>
</dbReference>
<protein>
    <submittedName>
        <fullName evidence="1">Uncharacterized protein</fullName>
    </submittedName>
</protein>
<dbReference type="KEGG" id="tfl:RPIT_05395"/>
<keyword evidence="2" id="KW-1185">Reference proteome</keyword>